<protein>
    <submittedName>
        <fullName evidence="1">Uncharacterized protein</fullName>
    </submittedName>
</protein>
<reference evidence="1" key="1">
    <citation type="thesis" date="2020" institute="ProQuest LLC" country="789 East Eisenhower Parkway, Ann Arbor, MI, USA">
        <title>Comparative Genomics and Chromosome Evolution.</title>
        <authorList>
            <person name="Mudd A.B."/>
        </authorList>
    </citation>
    <scope>NUCLEOTIDE SEQUENCE</scope>
    <source>
        <strain evidence="1">HN-11 Male</strain>
        <tissue evidence="1">Kidney and liver</tissue>
    </source>
</reference>
<proteinExistence type="predicted"/>
<dbReference type="AlphaFoldDB" id="A0A8J6KF02"/>
<gene>
    <name evidence="1" type="ORF">GDO78_006727</name>
</gene>
<keyword evidence="2" id="KW-1185">Reference proteome</keyword>
<accession>A0A8J6KF02</accession>
<evidence type="ECO:0000313" key="1">
    <source>
        <dbReference type="EMBL" id="KAG9486514.1"/>
    </source>
</evidence>
<name>A0A8J6KF02_ELECQ</name>
<comment type="caution">
    <text evidence="1">The sequence shown here is derived from an EMBL/GenBank/DDBJ whole genome shotgun (WGS) entry which is preliminary data.</text>
</comment>
<dbReference type="Proteomes" id="UP000770717">
    <property type="component" value="Unassembled WGS sequence"/>
</dbReference>
<sequence length="92" mass="10364">MNETCFSSGHLKLVLYVLCCLPSPPLAFMTTTWPVWMFVHIGWLSSIGPSVSIGRHVLSIRQPFPPGCKMKCRYLTTRRSINPTRSPSIITN</sequence>
<evidence type="ECO:0000313" key="2">
    <source>
        <dbReference type="Proteomes" id="UP000770717"/>
    </source>
</evidence>
<dbReference type="EMBL" id="WNTK01000003">
    <property type="protein sequence ID" value="KAG9486514.1"/>
    <property type="molecule type" value="Genomic_DNA"/>
</dbReference>
<organism evidence="1 2">
    <name type="scientific">Eleutherodactylus coqui</name>
    <name type="common">Puerto Rican coqui</name>
    <dbReference type="NCBI Taxonomy" id="57060"/>
    <lineage>
        <taxon>Eukaryota</taxon>
        <taxon>Metazoa</taxon>
        <taxon>Chordata</taxon>
        <taxon>Craniata</taxon>
        <taxon>Vertebrata</taxon>
        <taxon>Euteleostomi</taxon>
        <taxon>Amphibia</taxon>
        <taxon>Batrachia</taxon>
        <taxon>Anura</taxon>
        <taxon>Neobatrachia</taxon>
        <taxon>Hyloidea</taxon>
        <taxon>Eleutherodactylidae</taxon>
        <taxon>Eleutherodactylinae</taxon>
        <taxon>Eleutherodactylus</taxon>
        <taxon>Eleutherodactylus</taxon>
    </lineage>
</organism>